<evidence type="ECO:0000313" key="15">
    <source>
        <dbReference type="Proteomes" id="UP001595878"/>
    </source>
</evidence>
<evidence type="ECO:0000256" key="6">
    <source>
        <dbReference type="ARBA" id="ARBA00022741"/>
    </source>
</evidence>
<dbReference type="Proteomes" id="UP001595878">
    <property type="component" value="Unassembled WGS sequence"/>
</dbReference>
<feature type="binding site" evidence="10">
    <location>
        <begin position="26"/>
        <end position="31"/>
    </location>
    <ligand>
        <name>substrate</name>
    </ligand>
</feature>
<feature type="site" description="Interaction with substrate tRNA" evidence="10">
    <location>
        <position position="115"/>
    </location>
</feature>
<dbReference type="InterPro" id="IPR018022">
    <property type="entry name" value="IPT"/>
</dbReference>
<organism evidence="14 15">
    <name type="scientific">Dokdonia genika</name>
    <dbReference type="NCBI Taxonomy" id="308113"/>
    <lineage>
        <taxon>Bacteria</taxon>
        <taxon>Pseudomonadati</taxon>
        <taxon>Bacteroidota</taxon>
        <taxon>Flavobacteriia</taxon>
        <taxon>Flavobacteriales</taxon>
        <taxon>Flavobacteriaceae</taxon>
        <taxon>Dokdonia</taxon>
    </lineage>
</organism>
<dbReference type="SUPFAM" id="SSF52540">
    <property type="entry name" value="P-loop containing nucleoside triphosphate hydrolases"/>
    <property type="match status" value="2"/>
</dbReference>
<gene>
    <name evidence="10 14" type="primary">miaA</name>
    <name evidence="14" type="ORF">ACFO5T_04970</name>
</gene>
<feature type="binding site" evidence="10">
    <location>
        <begin position="24"/>
        <end position="31"/>
    </location>
    <ligand>
        <name>ATP</name>
        <dbReference type="ChEBI" id="CHEBI:30616"/>
    </ligand>
</feature>
<proteinExistence type="inferred from homology"/>
<comment type="catalytic activity">
    <reaction evidence="9 10 11">
        <text>adenosine(37) in tRNA + dimethylallyl diphosphate = N(6)-dimethylallyladenosine(37) in tRNA + diphosphate</text>
        <dbReference type="Rhea" id="RHEA:26482"/>
        <dbReference type="Rhea" id="RHEA-COMP:10162"/>
        <dbReference type="Rhea" id="RHEA-COMP:10375"/>
        <dbReference type="ChEBI" id="CHEBI:33019"/>
        <dbReference type="ChEBI" id="CHEBI:57623"/>
        <dbReference type="ChEBI" id="CHEBI:74411"/>
        <dbReference type="ChEBI" id="CHEBI:74415"/>
        <dbReference type="EC" id="2.5.1.75"/>
    </reaction>
</comment>
<evidence type="ECO:0000256" key="8">
    <source>
        <dbReference type="ARBA" id="ARBA00022842"/>
    </source>
</evidence>
<keyword evidence="8 10" id="KW-0460">Magnesium</keyword>
<evidence type="ECO:0000313" key="14">
    <source>
        <dbReference type="EMBL" id="MFC4689777.1"/>
    </source>
</evidence>
<evidence type="ECO:0000256" key="2">
    <source>
        <dbReference type="ARBA" id="ARBA00003213"/>
    </source>
</evidence>
<evidence type="ECO:0000256" key="7">
    <source>
        <dbReference type="ARBA" id="ARBA00022840"/>
    </source>
</evidence>
<dbReference type="PANTHER" id="PTHR11088">
    <property type="entry name" value="TRNA DIMETHYLALLYLTRANSFERASE"/>
    <property type="match status" value="1"/>
</dbReference>
<comment type="caution">
    <text evidence="14">The sequence shown here is derived from an EMBL/GenBank/DDBJ whole genome shotgun (WGS) entry which is preliminary data.</text>
</comment>
<keyword evidence="4 10" id="KW-0808">Transferase</keyword>
<reference evidence="15" key="1">
    <citation type="journal article" date="2019" name="Int. J. Syst. Evol. Microbiol.">
        <title>The Global Catalogue of Microorganisms (GCM) 10K type strain sequencing project: providing services to taxonomists for standard genome sequencing and annotation.</title>
        <authorList>
            <consortium name="The Broad Institute Genomics Platform"/>
            <consortium name="The Broad Institute Genome Sequencing Center for Infectious Disease"/>
            <person name="Wu L."/>
            <person name="Ma J."/>
        </authorList>
    </citation>
    <scope>NUCLEOTIDE SEQUENCE [LARGE SCALE GENOMIC DNA]</scope>
    <source>
        <strain evidence="15">CGMCC 4.7427</strain>
    </source>
</reference>
<dbReference type="Gene3D" id="1.10.20.140">
    <property type="match status" value="1"/>
</dbReference>
<dbReference type="PANTHER" id="PTHR11088:SF60">
    <property type="entry name" value="TRNA DIMETHYLALLYLTRANSFERASE"/>
    <property type="match status" value="1"/>
</dbReference>
<accession>A0ABV9L8E7</accession>
<dbReference type="GO" id="GO:0052381">
    <property type="term" value="F:tRNA dimethylallyltransferase activity"/>
    <property type="evidence" value="ECO:0007669"/>
    <property type="project" value="UniProtKB-EC"/>
</dbReference>
<protein>
    <recommendedName>
        <fullName evidence="10">tRNA dimethylallyltransferase</fullName>
        <ecNumber evidence="10">2.5.1.75</ecNumber>
    </recommendedName>
    <alternativeName>
        <fullName evidence="10">Dimethylallyl diphosphate:tRNA dimethylallyltransferase</fullName>
        <shortName evidence="10">DMAPP:tRNA dimethylallyltransferase</shortName>
        <shortName evidence="10">DMATase</shortName>
    </alternativeName>
    <alternativeName>
        <fullName evidence="10">Isopentenyl-diphosphate:tRNA isopentenyltransferase</fullName>
        <shortName evidence="10">IPP transferase</shortName>
        <shortName evidence="10">IPPT</shortName>
        <shortName evidence="10">IPTase</shortName>
    </alternativeName>
</protein>
<comment type="subunit">
    <text evidence="10">Monomer.</text>
</comment>
<dbReference type="RefSeq" id="WP_380032972.1">
    <property type="nucleotide sequence ID" value="NZ_JBHSHB010000008.1"/>
</dbReference>
<dbReference type="InterPro" id="IPR039657">
    <property type="entry name" value="Dimethylallyltransferase"/>
</dbReference>
<name>A0ABV9L8E7_9FLAO</name>
<evidence type="ECO:0000256" key="5">
    <source>
        <dbReference type="ARBA" id="ARBA00022694"/>
    </source>
</evidence>
<keyword evidence="6 10" id="KW-0547">Nucleotide-binding</keyword>
<evidence type="ECO:0000256" key="13">
    <source>
        <dbReference type="RuleBase" id="RU003785"/>
    </source>
</evidence>
<comment type="function">
    <text evidence="2 10 12">Catalyzes the transfer of a dimethylallyl group onto the adenine at position 37 in tRNAs that read codons beginning with uridine, leading to the formation of N6-(dimethylallyl)adenosine (i(6)A).</text>
</comment>
<dbReference type="Pfam" id="PF01715">
    <property type="entry name" value="IPPT"/>
    <property type="match status" value="1"/>
</dbReference>
<evidence type="ECO:0000256" key="3">
    <source>
        <dbReference type="ARBA" id="ARBA00005842"/>
    </source>
</evidence>
<dbReference type="Gene3D" id="3.40.50.300">
    <property type="entry name" value="P-loop containing nucleotide triphosphate hydrolases"/>
    <property type="match status" value="1"/>
</dbReference>
<evidence type="ECO:0000256" key="11">
    <source>
        <dbReference type="RuleBase" id="RU003783"/>
    </source>
</evidence>
<dbReference type="EC" id="2.5.1.75" evidence="10"/>
<dbReference type="EMBL" id="JBHSHB010000008">
    <property type="protein sequence ID" value="MFC4689777.1"/>
    <property type="molecule type" value="Genomic_DNA"/>
</dbReference>
<dbReference type="NCBIfam" id="TIGR00174">
    <property type="entry name" value="miaA"/>
    <property type="match status" value="1"/>
</dbReference>
<sequence length="317" mass="36252">MQSFVINAVTLLIVTSKYLIAIVGPTAIGKTALSIKVAQHFNTEILSADSRQFFKEMYIGTAVPEPEELAAAPHHFIQHLSVDEPYSVGHFEKDAIQKITTLHKTHNELVMVGGSGMYVDAVINGLDEFPDVKPGVREDLKTLLATDGKIALQKLLKEKDPTYYSQVDIDNTQRVIRALEVCLSSGKPFSSFRDKPRPARDFQTIKIGLKADREIMYDRINRRVDIMVENGLVEEVESLLSRKQNNALITVGYRELFEYFDGKVTLERAIENIKTNTRRFAKRQMTWYRKDTSIHWFDFETPFEEIASFLNKKTHHL</sequence>
<comment type="cofactor">
    <cofactor evidence="1 10">
        <name>Mg(2+)</name>
        <dbReference type="ChEBI" id="CHEBI:18420"/>
    </cofactor>
</comment>
<evidence type="ECO:0000256" key="10">
    <source>
        <dbReference type="HAMAP-Rule" id="MF_00185"/>
    </source>
</evidence>
<keyword evidence="5 10" id="KW-0819">tRNA processing</keyword>
<comment type="similarity">
    <text evidence="3 10 13">Belongs to the IPP transferase family.</text>
</comment>
<dbReference type="HAMAP" id="MF_00185">
    <property type="entry name" value="IPP_trans"/>
    <property type="match status" value="1"/>
</dbReference>
<evidence type="ECO:0000256" key="12">
    <source>
        <dbReference type="RuleBase" id="RU003784"/>
    </source>
</evidence>
<dbReference type="InterPro" id="IPR027417">
    <property type="entry name" value="P-loop_NTPase"/>
</dbReference>
<keyword evidence="7 10" id="KW-0067">ATP-binding</keyword>
<evidence type="ECO:0000256" key="9">
    <source>
        <dbReference type="ARBA" id="ARBA00049563"/>
    </source>
</evidence>
<evidence type="ECO:0000256" key="4">
    <source>
        <dbReference type="ARBA" id="ARBA00022679"/>
    </source>
</evidence>
<evidence type="ECO:0000256" key="1">
    <source>
        <dbReference type="ARBA" id="ARBA00001946"/>
    </source>
</evidence>
<feature type="region of interest" description="Interaction with substrate tRNA" evidence="10">
    <location>
        <begin position="49"/>
        <end position="52"/>
    </location>
</feature>
<keyword evidence="15" id="KW-1185">Reference proteome</keyword>
<feature type="region of interest" description="Interaction with substrate tRNA" evidence="10">
    <location>
        <begin position="173"/>
        <end position="177"/>
    </location>
</feature>
<feature type="site" description="Interaction with substrate tRNA" evidence="10">
    <location>
        <position position="137"/>
    </location>
</feature>
<comment type="caution">
    <text evidence="10">Lacks conserved residue(s) required for the propagation of feature annotation.</text>
</comment>